<gene>
    <name evidence="1" type="ORF">FOE67_21615</name>
</gene>
<proteinExistence type="predicted"/>
<evidence type="ECO:0000313" key="1">
    <source>
        <dbReference type="EMBL" id="MBB0232022.1"/>
    </source>
</evidence>
<accession>A0A7W3T6U0</accession>
<evidence type="ECO:0000313" key="2">
    <source>
        <dbReference type="Proteomes" id="UP000530234"/>
    </source>
</evidence>
<evidence type="ECO:0008006" key="3">
    <source>
        <dbReference type="Google" id="ProtNLM"/>
    </source>
</evidence>
<dbReference type="Proteomes" id="UP000530234">
    <property type="component" value="Unassembled WGS sequence"/>
</dbReference>
<name>A0A7W3T6U0_9ACTN</name>
<dbReference type="RefSeq" id="WP_182666575.1">
    <property type="nucleotide sequence ID" value="NZ_VKHS01000723.1"/>
</dbReference>
<comment type="caution">
    <text evidence="1">The sequence shown here is derived from an EMBL/GenBank/DDBJ whole genome shotgun (WGS) entry which is preliminary data.</text>
</comment>
<protein>
    <recommendedName>
        <fullName evidence="3">Protein kilB</fullName>
    </recommendedName>
</protein>
<keyword evidence="2" id="KW-1185">Reference proteome</keyword>
<dbReference type="EMBL" id="VKHS01000723">
    <property type="protein sequence ID" value="MBB0232022.1"/>
    <property type="molecule type" value="Genomic_DNA"/>
</dbReference>
<reference evidence="2" key="1">
    <citation type="submission" date="2019-10" db="EMBL/GenBank/DDBJ databases">
        <title>Streptomyces sp. nov., a novel actinobacterium isolated from alkaline environment.</title>
        <authorList>
            <person name="Golinska P."/>
        </authorList>
    </citation>
    <scope>NUCLEOTIDE SEQUENCE [LARGE SCALE GENOMIC DNA]</scope>
    <source>
        <strain evidence="2">DSM 42108</strain>
    </source>
</reference>
<sequence>MWQTLIAVLGTLAGAVTTHLLGARAARRATLRRDQLAAVTSLAAALADHRRAMWVLKAAEVSGAPETRRLEALETTHTTRSAITAPAIAVRVILPAAVDTAARSAIAATYAIRDAADAADLADRRQVALAAAEEFGTAASAYLRRHT</sequence>
<dbReference type="AlphaFoldDB" id="A0A7W3T6U0"/>
<organism evidence="1 2">
    <name type="scientific">Streptomyces calidiresistens</name>
    <dbReference type="NCBI Taxonomy" id="1485586"/>
    <lineage>
        <taxon>Bacteria</taxon>
        <taxon>Bacillati</taxon>
        <taxon>Actinomycetota</taxon>
        <taxon>Actinomycetes</taxon>
        <taxon>Kitasatosporales</taxon>
        <taxon>Streptomycetaceae</taxon>
        <taxon>Streptomyces</taxon>
    </lineage>
</organism>